<reference evidence="1" key="1">
    <citation type="submission" date="2021-09" db="EMBL/GenBank/DDBJ databases">
        <title>The genome of Mauremys mutica provides insights into the evolution of semi-aquatic lifestyle.</title>
        <authorList>
            <person name="Gong S."/>
            <person name="Gao Y."/>
        </authorList>
    </citation>
    <scope>NUCLEOTIDE SEQUENCE</scope>
    <source>
        <strain evidence="1">MM-2020</strain>
        <tissue evidence="1">Muscle</tissue>
    </source>
</reference>
<comment type="caution">
    <text evidence="1">The sequence shown here is derived from an EMBL/GenBank/DDBJ whole genome shotgun (WGS) entry which is preliminary data.</text>
</comment>
<evidence type="ECO:0000313" key="2">
    <source>
        <dbReference type="Proteomes" id="UP000827986"/>
    </source>
</evidence>
<dbReference type="Proteomes" id="UP000827986">
    <property type="component" value="Unassembled WGS sequence"/>
</dbReference>
<organism evidence="1 2">
    <name type="scientific">Mauremys mutica</name>
    <name type="common">yellowpond turtle</name>
    <dbReference type="NCBI Taxonomy" id="74926"/>
    <lineage>
        <taxon>Eukaryota</taxon>
        <taxon>Metazoa</taxon>
        <taxon>Chordata</taxon>
        <taxon>Craniata</taxon>
        <taxon>Vertebrata</taxon>
        <taxon>Euteleostomi</taxon>
        <taxon>Archelosauria</taxon>
        <taxon>Testudinata</taxon>
        <taxon>Testudines</taxon>
        <taxon>Cryptodira</taxon>
        <taxon>Durocryptodira</taxon>
        <taxon>Testudinoidea</taxon>
        <taxon>Geoemydidae</taxon>
        <taxon>Geoemydinae</taxon>
        <taxon>Mauremys</taxon>
    </lineage>
</organism>
<evidence type="ECO:0000313" key="1">
    <source>
        <dbReference type="EMBL" id="KAH1180389.1"/>
    </source>
</evidence>
<accession>A0A9D4B4R3</accession>
<name>A0A9D4B4R3_9SAUR</name>
<gene>
    <name evidence="1" type="ORF">KIL84_009225</name>
</gene>
<proteinExistence type="predicted"/>
<sequence>MPEYMCASVTSGTLALQPEGWEGVFNLECLRFVGLSIINASATHLPFENGVAAMRAAEKSINSFHSSGFETPPHSCAGVWTAGSTSLYRGLLDASSLCTCFYCDLVNIIFQVHHILPSNHAARIRIVAANLYPKAKSSCFAVHSRLQNYTRK</sequence>
<dbReference type="AlphaFoldDB" id="A0A9D4B4R3"/>
<dbReference type="EMBL" id="JAHDVG010000470">
    <property type="protein sequence ID" value="KAH1180389.1"/>
    <property type="molecule type" value="Genomic_DNA"/>
</dbReference>
<keyword evidence="2" id="KW-1185">Reference proteome</keyword>
<protein>
    <submittedName>
        <fullName evidence="1">Uncharacterized protein</fullName>
    </submittedName>
</protein>